<dbReference type="HOGENOM" id="CLU_100715_7_3_9"/>
<dbReference type="PANTHER" id="PTHR11803:SF58">
    <property type="entry name" value="PROTEIN HMF1-RELATED"/>
    <property type="match status" value="1"/>
</dbReference>
<dbReference type="InterPro" id="IPR006175">
    <property type="entry name" value="YjgF/YER057c/UK114"/>
</dbReference>
<dbReference type="Gene3D" id="3.30.1330.40">
    <property type="entry name" value="RutC-like"/>
    <property type="match status" value="1"/>
</dbReference>
<protein>
    <recommendedName>
        <fullName evidence="4">TdcF protein</fullName>
    </recommendedName>
</protein>
<dbReference type="Proteomes" id="UP000012589">
    <property type="component" value="Unassembled WGS sequence"/>
</dbReference>
<dbReference type="OrthoDB" id="9803101at2"/>
<organism evidence="2 3">
    <name type="scientific">Eubacterium plexicaudatum ASF492</name>
    <dbReference type="NCBI Taxonomy" id="1235802"/>
    <lineage>
        <taxon>Bacteria</taxon>
        <taxon>Bacillati</taxon>
        <taxon>Bacillota</taxon>
        <taxon>Clostridia</taxon>
        <taxon>Eubacteriales</taxon>
        <taxon>Eubacteriaceae</taxon>
        <taxon>Eubacterium</taxon>
    </lineage>
</organism>
<dbReference type="NCBIfam" id="TIGR00004">
    <property type="entry name" value="Rid family detoxifying hydrolase"/>
    <property type="match status" value="1"/>
</dbReference>
<keyword evidence="3" id="KW-1185">Reference proteome</keyword>
<comment type="similarity">
    <text evidence="1">Belongs to the RutC family.</text>
</comment>
<dbReference type="Pfam" id="PF01042">
    <property type="entry name" value="Ribonuc_L-PSP"/>
    <property type="match status" value="1"/>
</dbReference>
<evidence type="ECO:0000313" key="3">
    <source>
        <dbReference type="Proteomes" id="UP000012589"/>
    </source>
</evidence>
<accession>N2BDI5</accession>
<dbReference type="PANTHER" id="PTHR11803">
    <property type="entry name" value="2-IMINOBUTANOATE/2-IMINOPROPANOATE DEAMINASE RIDA"/>
    <property type="match status" value="1"/>
</dbReference>
<dbReference type="InterPro" id="IPR006056">
    <property type="entry name" value="RidA"/>
</dbReference>
<sequence length="126" mass="13663">MKRILSTQNAPQAIGPYSQGVAAGNLLFLSGQIPIDPSKGEITATDVEGQTRQVLNNIKAILESDGCTMDQIVKTTVYLKDIGDFVKMNDVYKQFFSEGNYPARSAVQVAALPKDAMVEIEVIALK</sequence>
<reference evidence="2 3" key="1">
    <citation type="journal article" date="2014" name="Genome Announc.">
        <title>Draft genome sequences of the altered schaedler flora, a defined bacterial community from gnotobiotic mice.</title>
        <authorList>
            <person name="Wannemuehler M.J."/>
            <person name="Overstreet A.M."/>
            <person name="Ward D.V."/>
            <person name="Phillips G.J."/>
        </authorList>
    </citation>
    <scope>NUCLEOTIDE SEQUENCE [LARGE SCALE GENOMIC DNA]</scope>
    <source>
        <strain evidence="2 3">ASF492</strain>
    </source>
</reference>
<name>N2BDI5_9FIRM</name>
<dbReference type="SUPFAM" id="SSF55298">
    <property type="entry name" value="YjgF-like"/>
    <property type="match status" value="1"/>
</dbReference>
<dbReference type="InterPro" id="IPR019897">
    <property type="entry name" value="RidA_CS"/>
</dbReference>
<gene>
    <name evidence="2" type="ORF">C823_00861</name>
</gene>
<dbReference type="STRING" id="1235802.C823_00861"/>
<dbReference type="InterPro" id="IPR035959">
    <property type="entry name" value="RutC-like_sf"/>
</dbReference>
<dbReference type="PATRIC" id="fig|1235802.3.peg.926"/>
<dbReference type="PROSITE" id="PS01094">
    <property type="entry name" value="UPF0076"/>
    <property type="match status" value="1"/>
</dbReference>
<dbReference type="AlphaFoldDB" id="N2BDI5"/>
<dbReference type="EMBL" id="AQFT01000023">
    <property type="protein sequence ID" value="EMZ36493.1"/>
    <property type="molecule type" value="Genomic_DNA"/>
</dbReference>
<evidence type="ECO:0000256" key="1">
    <source>
        <dbReference type="ARBA" id="ARBA00010552"/>
    </source>
</evidence>
<evidence type="ECO:0000313" key="2">
    <source>
        <dbReference type="EMBL" id="EMZ36493.1"/>
    </source>
</evidence>
<comment type="caution">
    <text evidence="2">The sequence shown here is derived from an EMBL/GenBank/DDBJ whole genome shotgun (WGS) entry which is preliminary data.</text>
</comment>
<proteinExistence type="inferred from homology"/>
<dbReference type="GO" id="GO:0005829">
    <property type="term" value="C:cytosol"/>
    <property type="evidence" value="ECO:0007669"/>
    <property type="project" value="TreeGrafter"/>
</dbReference>
<dbReference type="GO" id="GO:0019239">
    <property type="term" value="F:deaminase activity"/>
    <property type="evidence" value="ECO:0007669"/>
    <property type="project" value="TreeGrafter"/>
</dbReference>
<evidence type="ECO:0008006" key="4">
    <source>
        <dbReference type="Google" id="ProtNLM"/>
    </source>
</evidence>
<dbReference type="eggNOG" id="COG0251">
    <property type="taxonomic scope" value="Bacteria"/>
</dbReference>
<dbReference type="FunFam" id="3.30.1330.40:FF:000001">
    <property type="entry name" value="L-PSP family endoribonuclease"/>
    <property type="match status" value="1"/>
</dbReference>
<dbReference type="CDD" id="cd00448">
    <property type="entry name" value="YjgF_YER057c_UK114_family"/>
    <property type="match status" value="1"/>
</dbReference>